<dbReference type="EMBL" id="CP061038">
    <property type="protein sequence ID" value="QNQ09637.1"/>
    <property type="molecule type" value="Genomic_DNA"/>
</dbReference>
<dbReference type="Proteomes" id="UP000516148">
    <property type="component" value="Chromosome"/>
</dbReference>
<evidence type="ECO:0000256" key="1">
    <source>
        <dbReference type="SAM" id="MobiDB-lite"/>
    </source>
</evidence>
<dbReference type="RefSeq" id="WP_187761948.1">
    <property type="nucleotide sequence ID" value="NZ_CP061038.1"/>
</dbReference>
<sequence>MSGNPGAHATITISREELYALIWAAPLKKVAEQLGTTGTELSRLWGQHNIARPDNGHWTRVELGMPVKVHALEPARSGIPDCIEIVRKPPRPPKALASETDAQVKPEKAPGIGERVTRPHPLVAEWIAIREKEVRARDTVYDHRLKRLVTPVPLTPADRRRLLVADAIFKAVEARGVTVRKGERFALLMLQGAEQIEFQLRYRMKRGKRPLDARELRWREPGAQDWRYELYETDSLVFEIKTWMPGGRPEWEDSRQGRIEERLGEVVDGILAAFPALEAVRRQREDDKRRHQEAERERYRREEERRLDKARFRKLLELAGNWREAEAARAFLAVLRDALPIDGEAVGGVETVEWLAWAERRIEAHDRLAGDPRSVLEEIASVTGGTYRD</sequence>
<organism evidence="2 3">
    <name type="scientific">Sphingomonas alpina</name>
    <dbReference type="NCBI Taxonomy" id="653931"/>
    <lineage>
        <taxon>Bacteria</taxon>
        <taxon>Pseudomonadati</taxon>
        <taxon>Pseudomonadota</taxon>
        <taxon>Alphaproteobacteria</taxon>
        <taxon>Sphingomonadales</taxon>
        <taxon>Sphingomonadaceae</taxon>
        <taxon>Sphingomonas</taxon>
    </lineage>
</organism>
<reference evidence="2 3" key="1">
    <citation type="submission" date="2020-09" db="EMBL/GenBank/DDBJ databases">
        <title>Sphingomonas sp., a new species isolated from pork steak.</title>
        <authorList>
            <person name="Heidler von Heilborn D."/>
        </authorList>
    </citation>
    <scope>NUCLEOTIDE SEQUENCE [LARGE SCALE GENOMIC DNA]</scope>
    <source>
        <strain evidence="3">S8-3T</strain>
    </source>
</reference>
<keyword evidence="3" id="KW-1185">Reference proteome</keyword>
<gene>
    <name evidence="2" type="ORF">H3Z74_23955</name>
</gene>
<dbReference type="KEGG" id="spap:H3Z74_23955"/>
<proteinExistence type="predicted"/>
<name>A0A7H0LIY4_9SPHN</name>
<dbReference type="AlphaFoldDB" id="A0A7H0LIY4"/>
<feature type="region of interest" description="Disordered" evidence="1">
    <location>
        <begin position="90"/>
        <end position="115"/>
    </location>
</feature>
<evidence type="ECO:0000313" key="2">
    <source>
        <dbReference type="EMBL" id="QNQ09637.1"/>
    </source>
</evidence>
<protein>
    <submittedName>
        <fullName evidence="2">Uncharacterized protein</fullName>
    </submittedName>
</protein>
<accession>A0A7H0LIY4</accession>
<evidence type="ECO:0000313" key="3">
    <source>
        <dbReference type="Proteomes" id="UP000516148"/>
    </source>
</evidence>